<evidence type="ECO:0000313" key="4">
    <source>
        <dbReference type="Proteomes" id="UP000177625"/>
    </source>
</evidence>
<dbReference type="GO" id="GO:0071933">
    <property type="term" value="F:Arp2/3 complex binding"/>
    <property type="evidence" value="ECO:0007669"/>
    <property type="project" value="TreeGrafter"/>
</dbReference>
<name>A0A1E1M073_RHYSE</name>
<dbReference type="PANTHER" id="PTHR13357:SF1">
    <property type="entry name" value="NCK-INTERACTING PROTEIN WITH SH3 DOMAIN"/>
    <property type="match status" value="1"/>
</dbReference>
<dbReference type="GO" id="GO:0006897">
    <property type="term" value="P:endocytosis"/>
    <property type="evidence" value="ECO:0007669"/>
    <property type="project" value="TreeGrafter"/>
</dbReference>
<keyword evidence="4" id="KW-1185">Reference proteome</keyword>
<dbReference type="GO" id="GO:0030479">
    <property type="term" value="C:actin cortical patch"/>
    <property type="evidence" value="ECO:0007669"/>
    <property type="project" value="TreeGrafter"/>
</dbReference>
<evidence type="ECO:0000259" key="2">
    <source>
        <dbReference type="Pfam" id="PF09431"/>
    </source>
</evidence>
<protein>
    <submittedName>
        <fullName evidence="3">Related to Orc3p</fullName>
    </submittedName>
</protein>
<evidence type="ECO:0000256" key="1">
    <source>
        <dbReference type="SAM" id="MobiDB-lite"/>
    </source>
</evidence>
<organism evidence="3 4">
    <name type="scientific">Rhynchosporium secalis</name>
    <name type="common">Barley scald fungus</name>
    <dbReference type="NCBI Taxonomy" id="38038"/>
    <lineage>
        <taxon>Eukaryota</taxon>
        <taxon>Fungi</taxon>
        <taxon>Dikarya</taxon>
        <taxon>Ascomycota</taxon>
        <taxon>Pezizomycotina</taxon>
        <taxon>Leotiomycetes</taxon>
        <taxon>Helotiales</taxon>
        <taxon>Ploettnerulaceae</taxon>
        <taxon>Rhynchosporium</taxon>
    </lineage>
</organism>
<gene>
    <name evidence="3" type="ORF">RSE6_02393</name>
</gene>
<feature type="region of interest" description="Disordered" evidence="1">
    <location>
        <begin position="394"/>
        <end position="519"/>
    </location>
</feature>
<accession>A0A1E1M073</accession>
<feature type="domain" description="SPIN90/Ldb17 leucine-rich" evidence="2">
    <location>
        <begin position="190"/>
        <end position="330"/>
    </location>
</feature>
<dbReference type="Pfam" id="PF09431">
    <property type="entry name" value="SPIN90_LRD"/>
    <property type="match status" value="1"/>
</dbReference>
<dbReference type="GO" id="GO:0051666">
    <property type="term" value="P:actin cortical patch localization"/>
    <property type="evidence" value="ECO:0007669"/>
    <property type="project" value="TreeGrafter"/>
</dbReference>
<dbReference type="EMBL" id="FJVC01000094">
    <property type="protein sequence ID" value="CZT42479.1"/>
    <property type="molecule type" value="Genomic_DNA"/>
</dbReference>
<evidence type="ECO:0000313" key="3">
    <source>
        <dbReference type="EMBL" id="CZT42479.1"/>
    </source>
</evidence>
<dbReference type="Proteomes" id="UP000177625">
    <property type="component" value="Unassembled WGS sequence"/>
</dbReference>
<dbReference type="AlphaFoldDB" id="A0A1E1M073"/>
<dbReference type="InterPro" id="IPR018556">
    <property type="entry name" value="SPIN90/Ldb17_LRD"/>
</dbReference>
<dbReference type="PANTHER" id="PTHR13357">
    <property type="entry name" value="SH3 ADAPTER PROTEIN SPIN90 NCK INTERACTING PROTEIN WITH SH3 DOMAIN"/>
    <property type="match status" value="1"/>
</dbReference>
<sequence>MHRRRRIMDEFEYHLESESQFWDELDEIVSAKYSTHQLIDNALRSFISFTKTFKDEYLSSEHDFATCLQKLLQSKLFRRAEEYVRIQMVYSLQQEDDPWALYIIAGFLLFDGRQHEAVFEMMSNEGCFPRLLELIKMGKRDDARLHRLFLELLYEMSRCQPLPVVELGKVDDDFIIMLFQIIEELSDDVDDPYHYPVIRVLLVLNEQWLVASTKSPPMAHTTNRVIRVLSDHGSSYMTFGENIILLLNRETETSLQLLILKLLYLLFTTPATHEYFYTNDLRVLLDVIIRNLLDLPNELISLRHTYLRVMHPLLAHTQLNQPPHYKHDEILKVLSILGGSSNAHWEPADETTVRLVDRVAKVPWLRNDDDDPVNEGEVARKLLGISLSSEQTESKVSVLDVAGVMEKPGVQTPSRRLENEESGQEPAGNDDGKSKGIENENGNKVSEEGVSPTKKAPPPPVKSRRHPPPPIPPQIQANGSSGKKMPPKAPPRRRTKLKSVALVGNPENETAQEGSSIAE</sequence>
<dbReference type="GO" id="GO:0000147">
    <property type="term" value="P:actin cortical patch assembly"/>
    <property type="evidence" value="ECO:0007669"/>
    <property type="project" value="TreeGrafter"/>
</dbReference>
<reference evidence="4" key="1">
    <citation type="submission" date="2016-03" db="EMBL/GenBank/DDBJ databases">
        <authorList>
            <person name="Guldener U."/>
        </authorList>
    </citation>
    <scope>NUCLEOTIDE SEQUENCE [LARGE SCALE GENOMIC DNA]</scope>
</reference>
<dbReference type="InterPro" id="IPR030125">
    <property type="entry name" value="SPIN90/Ldb17"/>
</dbReference>
<proteinExistence type="predicted"/>
<feature type="compositionally biased region" description="Polar residues" evidence="1">
    <location>
        <begin position="507"/>
        <end position="519"/>
    </location>
</feature>